<name>A0A7J7LN77_9MAGN</name>
<keyword evidence="6" id="KW-0067">ATP-binding</keyword>
<evidence type="ECO:0000256" key="6">
    <source>
        <dbReference type="ARBA" id="ARBA00022840"/>
    </source>
</evidence>
<dbReference type="AlphaFoldDB" id="A0A7J7LN77"/>
<keyword evidence="5" id="KW-0418">Kinase</keyword>
<dbReference type="Proteomes" id="UP000541444">
    <property type="component" value="Unassembled WGS sequence"/>
</dbReference>
<evidence type="ECO:0000256" key="3">
    <source>
        <dbReference type="ARBA" id="ARBA00022679"/>
    </source>
</evidence>
<comment type="catalytic activity">
    <reaction evidence="8">
        <text>L-seryl-[protein] + ATP = O-phospho-L-seryl-[protein] + ADP + H(+)</text>
        <dbReference type="Rhea" id="RHEA:17989"/>
        <dbReference type="Rhea" id="RHEA-COMP:9863"/>
        <dbReference type="Rhea" id="RHEA-COMP:11604"/>
        <dbReference type="ChEBI" id="CHEBI:15378"/>
        <dbReference type="ChEBI" id="CHEBI:29999"/>
        <dbReference type="ChEBI" id="CHEBI:30616"/>
        <dbReference type="ChEBI" id="CHEBI:83421"/>
        <dbReference type="ChEBI" id="CHEBI:456216"/>
        <dbReference type="EC" id="2.7.11.1"/>
    </reaction>
</comment>
<dbReference type="InterPro" id="IPR011009">
    <property type="entry name" value="Kinase-like_dom_sf"/>
</dbReference>
<comment type="caution">
    <text evidence="10">The sequence shown here is derived from an EMBL/GenBank/DDBJ whole genome shotgun (WGS) entry which is preliminary data.</text>
</comment>
<evidence type="ECO:0000313" key="11">
    <source>
        <dbReference type="Proteomes" id="UP000541444"/>
    </source>
</evidence>
<evidence type="ECO:0000256" key="1">
    <source>
        <dbReference type="ARBA" id="ARBA00012513"/>
    </source>
</evidence>
<evidence type="ECO:0000259" key="9">
    <source>
        <dbReference type="PROSITE" id="PS50011"/>
    </source>
</evidence>
<sequence length="185" mass="20974">MPCYVVVCIAFSTQINSRNTGYIAPEVLSKREYDGKVADVWSCGVTLYVMLVDAYPFEDLEDLRNFRKMIGHILSVHYSILDYVRISMDCRQHLSRIFVANPEKFLKNWPIDLMDDVDCNFKSNDISNLSQSIEYIFAIVREAGKLVEWATFGGNIIGGSMDQDDLDDDVDLDDVVASGDFVCTL</sequence>
<accession>A0A7J7LN77</accession>
<gene>
    <name evidence="10" type="ORF">GIB67_004794</name>
</gene>
<dbReference type="PANTHER" id="PTHR24343">
    <property type="entry name" value="SERINE/THREONINE KINASE"/>
    <property type="match status" value="1"/>
</dbReference>
<dbReference type="PANTHER" id="PTHR24343:SF418">
    <property type="entry name" value="SERINE_THREONINE-PROTEIN KINASE SAPK1"/>
    <property type="match status" value="1"/>
</dbReference>
<evidence type="ECO:0000256" key="7">
    <source>
        <dbReference type="ARBA" id="ARBA00047899"/>
    </source>
</evidence>
<dbReference type="EC" id="2.7.11.1" evidence="1"/>
<dbReference type="PROSITE" id="PS50011">
    <property type="entry name" value="PROTEIN_KINASE_DOM"/>
    <property type="match status" value="1"/>
</dbReference>
<evidence type="ECO:0000256" key="4">
    <source>
        <dbReference type="ARBA" id="ARBA00022741"/>
    </source>
</evidence>
<keyword evidence="2" id="KW-0723">Serine/threonine-protein kinase</keyword>
<proteinExistence type="predicted"/>
<evidence type="ECO:0000256" key="8">
    <source>
        <dbReference type="ARBA" id="ARBA00048679"/>
    </source>
</evidence>
<dbReference type="SUPFAM" id="SSF56112">
    <property type="entry name" value="Protein kinase-like (PK-like)"/>
    <property type="match status" value="1"/>
</dbReference>
<dbReference type="GO" id="GO:0004674">
    <property type="term" value="F:protein serine/threonine kinase activity"/>
    <property type="evidence" value="ECO:0007669"/>
    <property type="project" value="UniProtKB-KW"/>
</dbReference>
<reference evidence="10 11" key="1">
    <citation type="journal article" date="2020" name="IScience">
        <title>Genome Sequencing of the Endangered Kingdonia uniflora (Circaeasteraceae, Ranunculales) Reveals Potential Mechanisms of Evolutionary Specialization.</title>
        <authorList>
            <person name="Sun Y."/>
            <person name="Deng T."/>
            <person name="Zhang A."/>
            <person name="Moore M.J."/>
            <person name="Landis J.B."/>
            <person name="Lin N."/>
            <person name="Zhang H."/>
            <person name="Zhang X."/>
            <person name="Huang J."/>
            <person name="Zhang X."/>
            <person name="Sun H."/>
            <person name="Wang H."/>
        </authorList>
    </citation>
    <scope>NUCLEOTIDE SEQUENCE [LARGE SCALE GENOMIC DNA]</scope>
    <source>
        <strain evidence="10">TB1705</strain>
        <tissue evidence="10">Leaf</tissue>
    </source>
</reference>
<evidence type="ECO:0000313" key="10">
    <source>
        <dbReference type="EMBL" id="KAF6144121.1"/>
    </source>
</evidence>
<comment type="catalytic activity">
    <reaction evidence="7">
        <text>L-threonyl-[protein] + ATP = O-phospho-L-threonyl-[protein] + ADP + H(+)</text>
        <dbReference type="Rhea" id="RHEA:46608"/>
        <dbReference type="Rhea" id="RHEA-COMP:11060"/>
        <dbReference type="Rhea" id="RHEA-COMP:11605"/>
        <dbReference type="ChEBI" id="CHEBI:15378"/>
        <dbReference type="ChEBI" id="CHEBI:30013"/>
        <dbReference type="ChEBI" id="CHEBI:30616"/>
        <dbReference type="ChEBI" id="CHEBI:61977"/>
        <dbReference type="ChEBI" id="CHEBI:456216"/>
        <dbReference type="EC" id="2.7.11.1"/>
    </reaction>
</comment>
<dbReference type="InterPro" id="IPR000719">
    <property type="entry name" value="Prot_kinase_dom"/>
</dbReference>
<protein>
    <recommendedName>
        <fullName evidence="1">non-specific serine/threonine protein kinase</fullName>
        <ecNumber evidence="1">2.7.11.1</ecNumber>
    </recommendedName>
</protein>
<dbReference type="Gene3D" id="1.10.510.10">
    <property type="entry name" value="Transferase(Phosphotransferase) domain 1"/>
    <property type="match status" value="1"/>
</dbReference>
<evidence type="ECO:0000256" key="2">
    <source>
        <dbReference type="ARBA" id="ARBA00022527"/>
    </source>
</evidence>
<dbReference type="Pfam" id="PF00069">
    <property type="entry name" value="Pkinase"/>
    <property type="match status" value="1"/>
</dbReference>
<dbReference type="OrthoDB" id="193931at2759"/>
<organism evidence="10 11">
    <name type="scientific">Kingdonia uniflora</name>
    <dbReference type="NCBI Taxonomy" id="39325"/>
    <lineage>
        <taxon>Eukaryota</taxon>
        <taxon>Viridiplantae</taxon>
        <taxon>Streptophyta</taxon>
        <taxon>Embryophyta</taxon>
        <taxon>Tracheophyta</taxon>
        <taxon>Spermatophyta</taxon>
        <taxon>Magnoliopsida</taxon>
        <taxon>Ranunculales</taxon>
        <taxon>Circaeasteraceae</taxon>
        <taxon>Kingdonia</taxon>
    </lineage>
</organism>
<keyword evidence="11" id="KW-1185">Reference proteome</keyword>
<keyword evidence="3" id="KW-0808">Transferase</keyword>
<keyword evidence="4" id="KW-0547">Nucleotide-binding</keyword>
<evidence type="ECO:0000256" key="5">
    <source>
        <dbReference type="ARBA" id="ARBA00022777"/>
    </source>
</evidence>
<dbReference type="GO" id="GO:0005524">
    <property type="term" value="F:ATP binding"/>
    <property type="evidence" value="ECO:0007669"/>
    <property type="project" value="UniProtKB-KW"/>
</dbReference>
<feature type="domain" description="Protein kinase" evidence="9">
    <location>
        <begin position="1"/>
        <end position="121"/>
    </location>
</feature>
<dbReference type="EMBL" id="JACGCM010002137">
    <property type="protein sequence ID" value="KAF6144121.1"/>
    <property type="molecule type" value="Genomic_DNA"/>
</dbReference>